<keyword evidence="2" id="KW-1185">Reference proteome</keyword>
<proteinExistence type="predicted"/>
<name>A0ACC1XJC2_MELAZ</name>
<dbReference type="Proteomes" id="UP001164539">
    <property type="component" value="Chromosome 9"/>
</dbReference>
<organism evidence="1 2">
    <name type="scientific">Melia azedarach</name>
    <name type="common">Chinaberry tree</name>
    <dbReference type="NCBI Taxonomy" id="155640"/>
    <lineage>
        <taxon>Eukaryota</taxon>
        <taxon>Viridiplantae</taxon>
        <taxon>Streptophyta</taxon>
        <taxon>Embryophyta</taxon>
        <taxon>Tracheophyta</taxon>
        <taxon>Spermatophyta</taxon>
        <taxon>Magnoliopsida</taxon>
        <taxon>eudicotyledons</taxon>
        <taxon>Gunneridae</taxon>
        <taxon>Pentapetalae</taxon>
        <taxon>rosids</taxon>
        <taxon>malvids</taxon>
        <taxon>Sapindales</taxon>
        <taxon>Meliaceae</taxon>
        <taxon>Melia</taxon>
    </lineage>
</organism>
<accession>A0ACC1XJC2</accession>
<gene>
    <name evidence="1" type="ORF">OWV82_017518</name>
</gene>
<reference evidence="1 2" key="1">
    <citation type="journal article" date="2023" name="Science">
        <title>Complex scaffold remodeling in plant triterpene biosynthesis.</title>
        <authorList>
            <person name="De La Pena R."/>
            <person name="Hodgson H."/>
            <person name="Liu J.C."/>
            <person name="Stephenson M.J."/>
            <person name="Martin A.C."/>
            <person name="Owen C."/>
            <person name="Harkess A."/>
            <person name="Leebens-Mack J."/>
            <person name="Jimenez L.E."/>
            <person name="Osbourn A."/>
            <person name="Sattely E.S."/>
        </authorList>
    </citation>
    <scope>NUCLEOTIDE SEQUENCE [LARGE SCALE GENOMIC DNA]</scope>
    <source>
        <strain evidence="2">cv. JPN11</strain>
        <tissue evidence="1">Leaf</tissue>
    </source>
</reference>
<sequence length="692" mass="77591">MKFTCLSKGGGSNFPPCYILDFGGFRVLFDCPIDFSALTIFSPVPTDFDDIINEETSDCAAHKSSDAETVAQKRRKLEKPLDVNDLICAEPWYKTVNNLHLWNVSFIDIVLISSPVGMLGLPFLTQIKGFSAKMYVTEAAARIGQLMMEDLVSMHMEYRQFYGLEESTAPEWMKWEELELLPSALRNIALGKDGAEIGGWMPLYSAAHVKDCMSKVQTLKYAEETCYNGTLIIKAISSGLEIGACNWIINSPKGNISYISGSIFFSGHAMDFNYHALQGCDLILYSDFSSLDSTEDIDQSSLSNESSNWEELSKSLSNCEESSKEMEKLDFICSCAIDSVKAGGSVLIPVNRVGVILQLLEQIVMFLESSSLKIPIYIVSSIAEELLAYTNVIPEWLCKQRLEKLFSGEPLFAHIDLIKEKKIHVFPAVHSPKLIINWQEPCIVFSPHWSLRLGPTVHLLRRWRGDHNSLLVLENEVDADLALLPFTPMSMKVLQCSFLSGIKPQKIEPLLKILQPKLVLFPEDLRSHVRFSNINSSSVSYYTENETIHLPRLKESSELEISSDLASQFRWRILKQKNMNITRLKGELLINHGKHQLLSGNDQADPSENKPLLHWGSPDPENLLAELSKMGINGFVERSMTDAGSEEAFTVHVQNPEKALIEVRTEGTIISAPDENLASRIFEAIENILEGI</sequence>
<evidence type="ECO:0000313" key="1">
    <source>
        <dbReference type="EMBL" id="KAJ4711506.1"/>
    </source>
</evidence>
<protein>
    <submittedName>
        <fullName evidence="1">Integrator complex subunit 9</fullName>
    </submittedName>
</protein>
<dbReference type="EMBL" id="CM051402">
    <property type="protein sequence ID" value="KAJ4711506.1"/>
    <property type="molecule type" value="Genomic_DNA"/>
</dbReference>
<comment type="caution">
    <text evidence="1">The sequence shown here is derived from an EMBL/GenBank/DDBJ whole genome shotgun (WGS) entry which is preliminary data.</text>
</comment>
<evidence type="ECO:0000313" key="2">
    <source>
        <dbReference type="Proteomes" id="UP001164539"/>
    </source>
</evidence>